<evidence type="ECO:0000256" key="1">
    <source>
        <dbReference type="ARBA" id="ARBA00004123"/>
    </source>
</evidence>
<dbReference type="InterPro" id="IPR016024">
    <property type="entry name" value="ARM-type_fold"/>
</dbReference>
<accession>A0AAW0VI87</accession>
<reference evidence="5 6" key="2">
    <citation type="journal article" date="2018" name="Nat. Commun.">
        <title>Genomic insights into multidrug-resistance, mating and virulence in Candida auris and related emerging species.</title>
        <authorList>
            <person name="Munoz J.F."/>
            <person name="Gade L."/>
            <person name="Chow N.A."/>
            <person name="Loparev V.N."/>
            <person name="Juieng P."/>
            <person name="Berkow E.L."/>
            <person name="Farrer R.A."/>
            <person name="Litvintseva A.P."/>
            <person name="Cuomo C.A."/>
        </authorList>
    </citation>
    <scope>GENOME REANNOTATION</scope>
    <source>
        <strain evidence="5 6">B8441</strain>
    </source>
</reference>
<dbReference type="EMBL" id="PEKT03000001">
    <property type="protein sequence ID" value="KAK8441799.1"/>
    <property type="molecule type" value="Genomic_DNA"/>
</dbReference>
<organism evidence="5 6">
    <name type="scientific">Candidozyma auris</name>
    <name type="common">Yeast</name>
    <name type="synonym">Candida auris</name>
    <dbReference type="NCBI Taxonomy" id="498019"/>
    <lineage>
        <taxon>Eukaryota</taxon>
        <taxon>Fungi</taxon>
        <taxon>Dikarya</taxon>
        <taxon>Ascomycota</taxon>
        <taxon>Saccharomycotina</taxon>
        <taxon>Pichiomycetes</taxon>
        <taxon>Metschnikowiaceae</taxon>
        <taxon>Candidozyma</taxon>
    </lineage>
</organism>
<dbReference type="PANTHER" id="PTHR12363:SF33">
    <property type="entry name" value="IMPORTIN-13"/>
    <property type="match status" value="1"/>
</dbReference>
<dbReference type="GO" id="GO:0005737">
    <property type="term" value="C:cytoplasm"/>
    <property type="evidence" value="ECO:0007669"/>
    <property type="project" value="TreeGrafter"/>
</dbReference>
<dbReference type="SUPFAM" id="SSF48371">
    <property type="entry name" value="ARM repeat"/>
    <property type="match status" value="1"/>
</dbReference>
<proteinExistence type="inferred from homology"/>
<dbReference type="Proteomes" id="UP000230249">
    <property type="component" value="Unassembled WGS sequence"/>
</dbReference>
<name>A0AAW0VI87_CANAR</name>
<evidence type="ECO:0000256" key="4">
    <source>
        <dbReference type="ARBA" id="ARBA00023242"/>
    </source>
</evidence>
<comment type="subcellular location">
    <subcellularLocation>
        <location evidence="1">Nucleus</location>
    </subcellularLocation>
</comment>
<dbReference type="InterPro" id="IPR051345">
    <property type="entry name" value="Importin_beta-like_NTR"/>
</dbReference>
<comment type="similarity">
    <text evidence="2">Belongs to the importin beta family.</text>
</comment>
<dbReference type="InterPro" id="IPR011989">
    <property type="entry name" value="ARM-like"/>
</dbReference>
<gene>
    <name evidence="5" type="ORF">B9J08_00113</name>
</gene>
<sequence length="1021" mass="116412">MNQVFEDAERQIETLYSTSDQNQVAEISRNLRDLQRSSHGEALASYLLQQQSMNCRYFGALTYTVVLQHLDQPSNRSLLELVSSIGSHIRRLTHEGNSSSSNILILRKLISNLSQVFINYHDKTPNPLFTVLEAISDTDFQDATSFAYCITQLTPDRFSLILLVFAILIEDVTRRNDYKLPVHHAIRSQIYPMLLTSVEYIEHLHTQGEMLYGLDLETLKTISSWMAYIPNIGGDLRFSAEDIAPLTRYLIIHLQGPYSLDNETNLQQYKEALLIFSEILESNAALLSLETKSILYSQIFDENKWGSEFLKKVVLSEKREEFEDEVNAFVYLVIVIAQLNLIRLSRSILTPQTQNILSIMYQITTIPGSPLIDEMISQQMLVFWEEFADVYVDSEDLVEILMENNNDPGFADSFKRERDRIFDEVARVYWKKIQITDLQSYQSSKSDLLTYRNNVADFFLVVYNLLKSPFYRSLAAFTAEKAGSTDFSNKNLAEIESTLFLLYKINEDSSYYESQTRELIPYSKAIFDGGIMRFFEHLISIPDIGILYMSTALHFISSNEFYFASEEGFGHLGGVFDYLFTVIMKGSKPLSLLASKAVTNVCEHCGSKLTSYLSNLEPVVIEMLKNTNIDSLVRSRMFNAFSVIARGIGSVEEHAEIIKGLITTIVEAARSMIDNTKDELREEQEDYLVSLISCIVNIAKGSGLPDETVDEMSEEEQERYRSFWASDPLQTKKLVLLIIEELCLNYDPLAQKPIVVEKATHVFKAGLGERLDGPFTLDNTTVAQFALRMMNSLTNPNSVPYVFNLVEALVKFNFRTLEPGLVLELVNGLIAERLDFLSTDPDMVKCAIDLSARIIECKPSLIIHADAFVNIIIPFALDGLSANETFIVKSVSKFWTDFTALRKGSKEDQEKMNDIFIRHNLGQVLTRRLIEAFLKSPRSALELYYITFRALLGKFPTHFKQWLINSLENQETSIEARVSGKDLEMFIHRLLVTRGRRAANEVLKSFWLQVNGVVDYGSQSF</sequence>
<evidence type="ECO:0000256" key="2">
    <source>
        <dbReference type="ARBA" id="ARBA00007991"/>
    </source>
</evidence>
<reference evidence="5 6" key="1">
    <citation type="journal article" date="2017" name="Clin. Infect. Dis.">
        <title>Simultaneous emergence of multidrug-resistant Candida auris on 3 continents confirmed by whole-genome sequencing and epidemiological analyses.</title>
        <authorList>
            <person name="Lockhart S.R."/>
            <person name="Etienne K.A."/>
            <person name="Vallabhaneni S."/>
            <person name="Farooqi J."/>
            <person name="Chowdhary A."/>
            <person name="Govender N.P."/>
            <person name="Colombo A.L."/>
            <person name="Calvo B."/>
            <person name="Cuomo C.A."/>
            <person name="Desjardins C.A."/>
            <person name="Berkow E.L."/>
            <person name="Castanheira M."/>
            <person name="Magobo R.E."/>
            <person name="Jabeen K."/>
            <person name="Asghar R.J."/>
            <person name="Meis J.F."/>
            <person name="Jackson B."/>
            <person name="Chiller T."/>
            <person name="Litvintseva A.P."/>
        </authorList>
    </citation>
    <scope>NUCLEOTIDE SEQUENCE [LARGE SCALE GENOMIC DNA]</scope>
    <source>
        <strain evidence="5 6">B8441</strain>
    </source>
</reference>
<protein>
    <recommendedName>
        <fullName evidence="7">Importin N-terminal domain-containing protein</fullName>
    </recommendedName>
</protein>
<evidence type="ECO:0008006" key="7">
    <source>
        <dbReference type="Google" id="ProtNLM"/>
    </source>
</evidence>
<evidence type="ECO:0000313" key="6">
    <source>
        <dbReference type="Proteomes" id="UP000230249"/>
    </source>
</evidence>
<dbReference type="Gene3D" id="1.25.10.10">
    <property type="entry name" value="Leucine-rich Repeat Variant"/>
    <property type="match status" value="1"/>
</dbReference>
<keyword evidence="6" id="KW-1185">Reference proteome</keyword>
<evidence type="ECO:0000256" key="3">
    <source>
        <dbReference type="ARBA" id="ARBA00022448"/>
    </source>
</evidence>
<comment type="caution">
    <text evidence="5">The sequence shown here is derived from an EMBL/GenBank/DDBJ whole genome shotgun (WGS) entry which is preliminary data.</text>
</comment>
<dbReference type="GO" id="GO:0005634">
    <property type="term" value="C:nucleus"/>
    <property type="evidence" value="ECO:0007669"/>
    <property type="project" value="UniProtKB-SubCell"/>
</dbReference>
<dbReference type="GO" id="GO:0006606">
    <property type="term" value="P:protein import into nucleus"/>
    <property type="evidence" value="ECO:0007669"/>
    <property type="project" value="TreeGrafter"/>
</dbReference>
<dbReference type="PANTHER" id="PTHR12363">
    <property type="entry name" value="TRANSPORTIN 3 AND IMPORTIN 13"/>
    <property type="match status" value="1"/>
</dbReference>
<keyword evidence="3" id="KW-0813">Transport</keyword>
<dbReference type="AlphaFoldDB" id="A0AAW0VI87"/>
<evidence type="ECO:0000313" key="5">
    <source>
        <dbReference type="EMBL" id="KAK8441799.1"/>
    </source>
</evidence>
<keyword evidence="4" id="KW-0539">Nucleus</keyword>